<dbReference type="Proteomes" id="UP000317365">
    <property type="component" value="Chromosome"/>
</dbReference>
<sequence length="72" mass="7910">MLTVSDADRDANGVKTKLKLSADRHLQRVVTAGGWGDHSMYLFHFKDGESTSGLLDAVDEMLRSNTPQLAFS</sequence>
<reference evidence="2" key="2">
    <citation type="journal article" date="2020" name="Int. J. Syst. Evol. Microbiol.">
        <title>Genomic insights into a novel species Rhodoferax aquaticus sp. nov., isolated from freshwater.</title>
        <authorList>
            <person name="Li T."/>
            <person name="Zhuo Y."/>
            <person name="Jin C.Z."/>
            <person name="Wu X."/>
            <person name="Ko S.R."/>
            <person name="Jin F.J."/>
            <person name="Ahn C.Y."/>
            <person name="Oh H.M."/>
            <person name="Lee H.G."/>
            <person name="Jin L."/>
        </authorList>
    </citation>
    <scope>NUCLEOTIDE SEQUENCE [LARGE SCALE GENOMIC DNA]</scope>
    <source>
        <strain evidence="2">Gr-4</strain>
    </source>
</reference>
<keyword evidence="2" id="KW-1185">Reference proteome</keyword>
<dbReference type="EMBL" id="CP036282">
    <property type="protein sequence ID" value="QDL54253.1"/>
    <property type="molecule type" value="Genomic_DNA"/>
</dbReference>
<dbReference type="AlphaFoldDB" id="A0A515ENJ9"/>
<organism evidence="1 2">
    <name type="scientific">Rhodoferax aquaticus</name>
    <dbReference type="NCBI Taxonomy" id="2527691"/>
    <lineage>
        <taxon>Bacteria</taxon>
        <taxon>Pseudomonadati</taxon>
        <taxon>Pseudomonadota</taxon>
        <taxon>Betaproteobacteria</taxon>
        <taxon>Burkholderiales</taxon>
        <taxon>Comamonadaceae</taxon>
        <taxon>Rhodoferax</taxon>
    </lineage>
</organism>
<reference evidence="2" key="1">
    <citation type="submission" date="2019-02" db="EMBL/GenBank/DDBJ databases">
        <title>Complete genome sequence of Rhodoferax sp. Gr-4.</title>
        <authorList>
            <person name="Jin L."/>
        </authorList>
    </citation>
    <scope>NUCLEOTIDE SEQUENCE [LARGE SCALE GENOMIC DNA]</scope>
    <source>
        <strain evidence="2">Gr-4</strain>
    </source>
</reference>
<protein>
    <submittedName>
        <fullName evidence="1">Uncharacterized protein</fullName>
    </submittedName>
</protein>
<dbReference type="KEGG" id="rhg:EXZ61_08795"/>
<evidence type="ECO:0000313" key="1">
    <source>
        <dbReference type="EMBL" id="QDL54253.1"/>
    </source>
</evidence>
<accession>A0A515ENJ9</accession>
<dbReference type="RefSeq" id="WP_142810999.1">
    <property type="nucleotide sequence ID" value="NZ_CP036282.1"/>
</dbReference>
<name>A0A515ENJ9_9BURK</name>
<proteinExistence type="predicted"/>
<evidence type="ECO:0000313" key="2">
    <source>
        <dbReference type="Proteomes" id="UP000317365"/>
    </source>
</evidence>
<gene>
    <name evidence="1" type="ORF">EXZ61_08795</name>
</gene>